<feature type="compositionally biased region" description="Low complexity" evidence="19">
    <location>
        <begin position="1030"/>
        <end position="1040"/>
    </location>
</feature>
<dbReference type="EnsemblMetazoa" id="XM_029489763.1">
    <property type="protein sequence ID" value="XP_029345623.1"/>
    <property type="gene ID" value="LOC100162087"/>
</dbReference>
<evidence type="ECO:0000256" key="20">
    <source>
        <dbReference type="SAM" id="Phobius"/>
    </source>
</evidence>
<evidence type="ECO:0000313" key="23">
    <source>
        <dbReference type="EnsemblMetazoa" id="XP_029345622.1"/>
    </source>
</evidence>
<organism evidence="23 24">
    <name type="scientific">Acyrthosiphon pisum</name>
    <name type="common">Pea aphid</name>
    <dbReference type="NCBI Taxonomy" id="7029"/>
    <lineage>
        <taxon>Eukaryota</taxon>
        <taxon>Metazoa</taxon>
        <taxon>Ecdysozoa</taxon>
        <taxon>Arthropoda</taxon>
        <taxon>Hexapoda</taxon>
        <taxon>Insecta</taxon>
        <taxon>Pterygota</taxon>
        <taxon>Neoptera</taxon>
        <taxon>Paraneoptera</taxon>
        <taxon>Hemiptera</taxon>
        <taxon>Sternorrhyncha</taxon>
        <taxon>Aphidomorpha</taxon>
        <taxon>Aphidoidea</taxon>
        <taxon>Aphididae</taxon>
        <taxon>Macrosiphini</taxon>
        <taxon>Acyrthosiphon</taxon>
    </lineage>
</organism>
<dbReference type="PANTHER" id="PTHR10519">
    <property type="entry name" value="GABA-B RECEPTOR"/>
    <property type="match status" value="1"/>
</dbReference>
<feature type="transmembrane region" description="Helical" evidence="20">
    <location>
        <begin position="576"/>
        <end position="597"/>
    </location>
</feature>
<evidence type="ECO:0000256" key="6">
    <source>
        <dbReference type="ARBA" id="ARBA00022989"/>
    </source>
</evidence>
<dbReference type="InterPro" id="IPR028082">
    <property type="entry name" value="Peripla_BP_I"/>
</dbReference>
<proteinExistence type="inferred from homology"/>
<evidence type="ECO:0000256" key="12">
    <source>
        <dbReference type="ARBA" id="ARBA00023170"/>
    </source>
</evidence>
<dbReference type="PRINTS" id="PR01177">
    <property type="entry name" value="GABAB1RECPTR"/>
</dbReference>
<feature type="domain" description="G-protein coupled receptors family 3 profile" evidence="22">
    <location>
        <begin position="460"/>
        <end position="731"/>
    </location>
</feature>
<dbReference type="EnsemblMetazoa" id="XM_029489761.1">
    <property type="protein sequence ID" value="XP_029345621.1"/>
    <property type="gene ID" value="LOC100162087"/>
</dbReference>
<reference evidence="24" key="1">
    <citation type="submission" date="2010-06" db="EMBL/GenBank/DDBJ databases">
        <authorList>
            <person name="Jiang H."/>
            <person name="Abraham K."/>
            <person name="Ali S."/>
            <person name="Alsbrooks S.L."/>
            <person name="Anim B.N."/>
            <person name="Anosike U.S."/>
            <person name="Attaway T."/>
            <person name="Bandaranaike D.P."/>
            <person name="Battles P.K."/>
            <person name="Bell S.N."/>
            <person name="Bell A.V."/>
            <person name="Beltran B."/>
            <person name="Bickham C."/>
            <person name="Bustamante Y."/>
            <person name="Caleb T."/>
            <person name="Canada A."/>
            <person name="Cardenas V."/>
            <person name="Carter K."/>
            <person name="Chacko J."/>
            <person name="Chandrabose M.N."/>
            <person name="Chavez D."/>
            <person name="Chavez A."/>
            <person name="Chen L."/>
            <person name="Chu H.-S."/>
            <person name="Claassen K.J."/>
            <person name="Cockrell R."/>
            <person name="Collins M."/>
            <person name="Cooper J.A."/>
            <person name="Cree A."/>
            <person name="Curry S.M."/>
            <person name="Da Y."/>
            <person name="Dao M.D."/>
            <person name="Das B."/>
            <person name="Davila M.-L."/>
            <person name="Davy-Carroll L."/>
            <person name="Denson S."/>
            <person name="Dinh H."/>
            <person name="Ebong V.E."/>
            <person name="Edwards J.R."/>
            <person name="Egan A."/>
            <person name="El-Daye J."/>
            <person name="Escobedo L."/>
            <person name="Fernandez S."/>
            <person name="Fernando P.R."/>
            <person name="Flagg N."/>
            <person name="Forbes L.D."/>
            <person name="Fowler R.G."/>
            <person name="Fu Q."/>
            <person name="Gabisi R.A."/>
            <person name="Ganer J."/>
            <person name="Garbino Pronczuk A."/>
            <person name="Garcia R.M."/>
            <person name="Garner T."/>
            <person name="Garrett T.E."/>
            <person name="Gonzalez D.A."/>
            <person name="Hamid H."/>
            <person name="Hawkins E.S."/>
            <person name="Hirani K."/>
            <person name="Hogues M.E."/>
            <person name="Hollins B."/>
            <person name="Hsiao C.-H."/>
            <person name="Jabil R."/>
            <person name="James M.L."/>
            <person name="Jhangiani S.N."/>
            <person name="Johnson B."/>
            <person name="Johnson Q."/>
            <person name="Joshi V."/>
            <person name="Kalu J.B."/>
            <person name="Kam C."/>
            <person name="Kashfia A."/>
            <person name="Keebler J."/>
            <person name="Kisamo H."/>
            <person name="Kovar C.L."/>
            <person name="Lago L.A."/>
            <person name="Lai C.-Y."/>
            <person name="Laidlaw J."/>
            <person name="Lara F."/>
            <person name="Le T.-K."/>
            <person name="Lee S.L."/>
            <person name="Legall F.H."/>
            <person name="Lemon S.J."/>
            <person name="Lewis L.R."/>
            <person name="Li B."/>
            <person name="Liu Y."/>
            <person name="Liu Y.-S."/>
            <person name="Lopez J."/>
            <person name="Lozado R.J."/>
            <person name="Lu J."/>
            <person name="Madu R.C."/>
            <person name="Maheshwari M."/>
            <person name="Maheshwari R."/>
            <person name="Malloy K."/>
            <person name="Martinez E."/>
            <person name="Mathew T."/>
            <person name="Mercado I.C."/>
            <person name="Mercado C."/>
            <person name="Meyer B."/>
            <person name="Montgomery K."/>
            <person name="Morgan M.B."/>
            <person name="Munidasa M."/>
            <person name="Nazareth L.V."/>
            <person name="Nelson J."/>
            <person name="Ng B.M."/>
            <person name="Nguyen N.B."/>
            <person name="Nguyen P.Q."/>
            <person name="Nguyen T."/>
            <person name="Obregon M."/>
            <person name="Okwuonu G.O."/>
            <person name="Onwere C.G."/>
            <person name="Orozco G."/>
            <person name="Parra A."/>
            <person name="Patel S."/>
            <person name="Patil S."/>
            <person name="Perez A."/>
            <person name="Perez Y."/>
            <person name="Pham C."/>
            <person name="Primus E.L."/>
            <person name="Pu L.-L."/>
            <person name="Puazo M."/>
            <person name="Qin X."/>
            <person name="Quiroz J.B."/>
            <person name="Reese J."/>
            <person name="Richards S."/>
            <person name="Rives C.M."/>
            <person name="Robberts R."/>
            <person name="Ruiz S.J."/>
            <person name="Ruiz M.J."/>
            <person name="Santibanez J."/>
            <person name="Schneider B.W."/>
            <person name="Sisson I."/>
            <person name="Smith M."/>
            <person name="Sodergren E."/>
            <person name="Song X.-Z."/>
            <person name="Song B.B."/>
            <person name="Summersgill H."/>
            <person name="Thelus R."/>
            <person name="Thornton R.D."/>
            <person name="Trejos Z.Y."/>
            <person name="Usmani K."/>
            <person name="Vattathil S."/>
            <person name="Villasana D."/>
            <person name="Walker D.L."/>
            <person name="Wang S."/>
            <person name="Wang K."/>
            <person name="White C.S."/>
            <person name="Williams A.C."/>
            <person name="Williamson J."/>
            <person name="Wilson K."/>
            <person name="Woghiren I.O."/>
            <person name="Woodworth J.R."/>
            <person name="Worley K.C."/>
            <person name="Wright R.A."/>
            <person name="Wu W."/>
            <person name="Young L."/>
            <person name="Zhang L."/>
            <person name="Zhang J."/>
            <person name="Zhu Y."/>
            <person name="Muzny D.M."/>
            <person name="Weinstock G."/>
            <person name="Gibbs R.A."/>
        </authorList>
    </citation>
    <scope>NUCLEOTIDE SEQUENCE [LARGE SCALE GENOMIC DNA]</scope>
    <source>
        <strain evidence="24">LSR1</strain>
    </source>
</reference>
<keyword evidence="2" id="KW-1003">Cell membrane</keyword>
<sequence>MRSSWLLLMAWCAAAAFGQRPTPNKRHDVYIAGFFPFGGRVSGSIPEGRVGRGVMPAVKLAVDHINENPTLLRNYRLHVWWNDTQCNAAVGMKAFFDMMHEGPHKVMLFGAACTQVTDPIAKASKHWRITQLSYADTHPMFSNTDFPNFFRVVPSENAFNAPRLALLRHFNWTRVGTIYQNEPRYALAHNQLVAMLEKDNFVVDDTQNIAGDVSLPIKKLQEKDIRIILGNFNETWARKVFCEAYRVGMVGGKYQWLIMGTYGPTWWNEMRAPCPVKHLSAALDGCILTDYLPLSTTGEITVSGITSKEYQQEYDMRRGSEYSRFHGYTYDGVWTAALAIQEVARKVHQSSHDKGILNRTIADFQYRDKEWEDLFLEALTKTSFEGVTGPVRFYNNERKASILLKQFQGDKEVKIGEYNGVTGTLDLSVGEEVKWRAGGKGPPKDRTLTIYEDSHVNVGVYIGLAVAAVVGIVIATAFLIVNIRYRDQKYIKMSSPHLNNLIIIGAMLTYSSVIFLGLNSQMTSINMFPYICAARAWLLMAGFSLAFGAMFSKTWRVHSIFTDITINKKIVKDTQLFLMVGILLCIDLGIMFTWQFSDPFYRETKQMESYPHPHSDDIVIIPCNEYCQSDHMTVFLAIIYVYKGSLMVFGAFLAWETRHVSIPALNDSKYVGMSVYNVVLMCVAGAAISFVLSDQQDASFIIISVFILFCSTATLFLVFIPKIVELKRNPQGVDKRIRATLRPMSKTYKDVCDTEEQIRAQKNKNQQYRQQILDVDREIDAMVLKIDTFRALKLSEIKLKKIAEEKQTKVDVIQEEDSNGVIEVLAVPEKFSPEKKTCQRHTRIPSISIEPAKPPDEPVSFTPSPTRSCGTGHQRRASGSVTTPQHQSAAAASHTAAASCAHRRPSMPQTKRTCQQPTFVHQDELWLTQTQRHANRSPPPVTRGLLNNADSPTDDEDDSSSSLTTASSMHRSVSEKSGSCGGGGSAASSSSTRNRGPGLRRPSAPHMHSTPNVYHGRRRESGGSTGGGSPTNAPGLPPTLGGAGMSRVNTLSEGELLDVAILPIFQKLLTERRAHDSLSSTSQHHRHQHNAHTQQHPPHHHNRASIASCPNIAVKCDIVEYL</sequence>
<feature type="transmembrane region" description="Helical" evidence="20">
    <location>
        <begin position="458"/>
        <end position="481"/>
    </location>
</feature>
<feature type="transmembrane region" description="Helical" evidence="20">
    <location>
        <begin position="528"/>
        <end position="551"/>
    </location>
</feature>
<dbReference type="GeneID" id="100162087"/>
<evidence type="ECO:0000256" key="21">
    <source>
        <dbReference type="SAM" id="SignalP"/>
    </source>
</evidence>
<dbReference type="Pfam" id="PF01094">
    <property type="entry name" value="ANF_receptor"/>
    <property type="match status" value="1"/>
</dbReference>
<dbReference type="PANTHER" id="PTHR10519:SF74">
    <property type="entry name" value="GAMMA-AMINOBUTYRIC ACID TYPE B RECEPTOR SUBUNIT 2"/>
    <property type="match status" value="1"/>
</dbReference>
<evidence type="ECO:0000256" key="7">
    <source>
        <dbReference type="ARBA" id="ARBA00023018"/>
    </source>
</evidence>
<feature type="region of interest" description="Disordered" evidence="19">
    <location>
        <begin position="1075"/>
        <end position="1104"/>
    </location>
</feature>
<keyword evidence="8" id="KW-0297">G-protein coupled receptor</keyword>
<evidence type="ECO:0000256" key="10">
    <source>
        <dbReference type="ARBA" id="ARBA00023136"/>
    </source>
</evidence>
<dbReference type="InterPro" id="IPR017979">
    <property type="entry name" value="GPCR_3_CS"/>
</dbReference>
<comment type="subcellular location">
    <subcellularLocation>
        <location evidence="16">Postsynaptic cell membrane</location>
        <topology evidence="16">Multi-pass membrane protein</topology>
    </subcellularLocation>
</comment>
<keyword evidence="24" id="KW-1185">Reference proteome</keyword>
<evidence type="ECO:0000313" key="24">
    <source>
        <dbReference type="Proteomes" id="UP000007819"/>
    </source>
</evidence>
<feature type="region of interest" description="Disordered" evidence="19">
    <location>
        <begin position="834"/>
        <end position="915"/>
    </location>
</feature>
<keyword evidence="15" id="KW-0628">Postsynaptic cell membrane</keyword>
<dbReference type="Pfam" id="PF00003">
    <property type="entry name" value="7tm_3"/>
    <property type="match status" value="1"/>
</dbReference>
<evidence type="ECO:0000256" key="15">
    <source>
        <dbReference type="ARBA" id="ARBA00023257"/>
    </source>
</evidence>
<feature type="signal peptide" evidence="21">
    <location>
        <begin position="1"/>
        <end position="18"/>
    </location>
</feature>
<keyword evidence="6 20" id="KW-1133">Transmembrane helix</keyword>
<feature type="transmembrane region" description="Helical" evidence="20">
    <location>
        <begin position="634"/>
        <end position="655"/>
    </location>
</feature>
<keyword evidence="7" id="KW-0770">Synapse</keyword>
<dbReference type="RefSeq" id="XP_029345623.1">
    <property type="nucleotide sequence ID" value="XM_029489763.1"/>
</dbReference>
<name>A0A8R2NT78_ACYPI</name>
<dbReference type="RefSeq" id="XP_029345621.1">
    <property type="nucleotide sequence ID" value="XM_029489761.1"/>
</dbReference>
<keyword evidence="9" id="KW-0175">Coiled coil</keyword>
<evidence type="ECO:0000256" key="17">
    <source>
        <dbReference type="ARBA" id="ARBA00073785"/>
    </source>
</evidence>
<dbReference type="KEGG" id="api:100162087"/>
<evidence type="ECO:0000256" key="5">
    <source>
        <dbReference type="ARBA" id="ARBA00022729"/>
    </source>
</evidence>
<protein>
    <recommendedName>
        <fullName evidence="17">Gamma-aminobutyric acid type B receptor subunit 2</fullName>
    </recommendedName>
    <alternativeName>
        <fullName evidence="18">G-protein coupled receptor 51</fullName>
    </alternativeName>
</protein>
<feature type="compositionally biased region" description="Low complexity" evidence="19">
    <location>
        <begin position="886"/>
        <end position="900"/>
    </location>
</feature>
<reference evidence="23" key="2">
    <citation type="submission" date="2022-06" db="UniProtKB">
        <authorList>
            <consortium name="EnsemblMetazoa"/>
        </authorList>
    </citation>
    <scope>IDENTIFICATION</scope>
</reference>
<dbReference type="FunFam" id="3.40.50.2300:FF:000072">
    <property type="entry name" value="Gamma-aminobutyric acid type B receptor subunit 2"/>
    <property type="match status" value="1"/>
</dbReference>
<dbReference type="Gene3D" id="3.40.50.2300">
    <property type="match status" value="2"/>
</dbReference>
<comment type="similarity">
    <text evidence="1">Belongs to the G-protein coupled receptor 3 family. GABA-B receptor subfamily.</text>
</comment>
<keyword evidence="4 20" id="KW-0812">Transmembrane</keyword>
<dbReference type="CTD" id="42561"/>
<dbReference type="PROSITE" id="PS50259">
    <property type="entry name" value="G_PROTEIN_RECEP_F3_4"/>
    <property type="match status" value="1"/>
</dbReference>
<dbReference type="FunFam" id="3.40.50.2300:FF:000063">
    <property type="entry name" value="Gamma-aminobutyric acid type B receptor subunit"/>
    <property type="match status" value="1"/>
</dbReference>
<accession>A0A8R2NT78</accession>
<dbReference type="EnsemblMetazoa" id="XM_029489765.1">
    <property type="protein sequence ID" value="XP_029345625.1"/>
    <property type="gene ID" value="LOC100162087"/>
</dbReference>
<feature type="transmembrane region" description="Helical" evidence="20">
    <location>
        <begin position="675"/>
        <end position="692"/>
    </location>
</feature>
<keyword evidence="14" id="KW-0807">Transducer</keyword>
<dbReference type="GO" id="GO:0007214">
    <property type="term" value="P:gamma-aminobutyric acid signaling pathway"/>
    <property type="evidence" value="ECO:0007669"/>
    <property type="project" value="TreeGrafter"/>
</dbReference>
<dbReference type="PROSITE" id="PS00981">
    <property type="entry name" value="G_PROTEIN_RECEP_F3_3"/>
    <property type="match status" value="1"/>
</dbReference>
<feature type="chain" id="PRO_5035645693" description="Gamma-aminobutyric acid type B receptor subunit 2" evidence="21">
    <location>
        <begin position="19"/>
        <end position="1122"/>
    </location>
</feature>
<feature type="region of interest" description="Disordered" evidence="19">
    <location>
        <begin position="931"/>
        <end position="1046"/>
    </location>
</feature>
<dbReference type="RefSeq" id="XP_029345624.1">
    <property type="nucleotide sequence ID" value="XM_029489764.1"/>
</dbReference>
<evidence type="ECO:0000259" key="22">
    <source>
        <dbReference type="PROSITE" id="PS50259"/>
    </source>
</evidence>
<dbReference type="PRINTS" id="PR01176">
    <property type="entry name" value="GABABRECEPTR"/>
</dbReference>
<evidence type="ECO:0000256" key="4">
    <source>
        <dbReference type="ARBA" id="ARBA00022692"/>
    </source>
</evidence>
<dbReference type="CDD" id="cd06366">
    <property type="entry name" value="PBP1_GABAb_receptor"/>
    <property type="match status" value="1"/>
</dbReference>
<evidence type="ECO:0000256" key="19">
    <source>
        <dbReference type="SAM" id="MobiDB-lite"/>
    </source>
</evidence>
<evidence type="ECO:0000256" key="2">
    <source>
        <dbReference type="ARBA" id="ARBA00022475"/>
    </source>
</evidence>
<feature type="transmembrane region" description="Helical" evidence="20">
    <location>
        <begin position="698"/>
        <end position="720"/>
    </location>
</feature>
<dbReference type="RefSeq" id="XP_029345625.1">
    <property type="nucleotide sequence ID" value="XM_029489765.1"/>
</dbReference>
<dbReference type="GO" id="GO:0038039">
    <property type="term" value="C:G protein-coupled receptor heterodimeric complex"/>
    <property type="evidence" value="ECO:0007669"/>
    <property type="project" value="TreeGrafter"/>
</dbReference>
<evidence type="ECO:0000256" key="13">
    <source>
        <dbReference type="ARBA" id="ARBA00023180"/>
    </source>
</evidence>
<evidence type="ECO:0000256" key="3">
    <source>
        <dbReference type="ARBA" id="ARBA00022553"/>
    </source>
</evidence>
<evidence type="ECO:0000256" key="1">
    <source>
        <dbReference type="ARBA" id="ARBA00008991"/>
    </source>
</evidence>
<evidence type="ECO:0000256" key="11">
    <source>
        <dbReference type="ARBA" id="ARBA00023157"/>
    </source>
</evidence>
<evidence type="ECO:0000256" key="9">
    <source>
        <dbReference type="ARBA" id="ARBA00023054"/>
    </source>
</evidence>
<dbReference type="Proteomes" id="UP000007819">
    <property type="component" value="Chromosome A2"/>
</dbReference>
<dbReference type="InterPro" id="IPR017978">
    <property type="entry name" value="GPCR_3_C"/>
</dbReference>
<dbReference type="GO" id="GO:0045211">
    <property type="term" value="C:postsynaptic membrane"/>
    <property type="evidence" value="ECO:0007669"/>
    <property type="project" value="UniProtKB-SubCell"/>
</dbReference>
<dbReference type="OrthoDB" id="2150267at2759"/>
<keyword evidence="5 21" id="KW-0732">Signal</keyword>
<dbReference type="GO" id="GO:0004965">
    <property type="term" value="F:G protein-coupled GABA receptor activity"/>
    <property type="evidence" value="ECO:0007669"/>
    <property type="project" value="InterPro"/>
</dbReference>
<dbReference type="RefSeq" id="XP_029345622.1">
    <property type="nucleotide sequence ID" value="XM_029489762.1"/>
</dbReference>
<evidence type="ECO:0000256" key="16">
    <source>
        <dbReference type="ARBA" id="ARBA00034104"/>
    </source>
</evidence>
<dbReference type="EnsemblMetazoa" id="XM_029489764.1">
    <property type="protein sequence ID" value="XP_029345624.1"/>
    <property type="gene ID" value="LOC100162087"/>
</dbReference>
<keyword evidence="13" id="KW-0325">Glycoprotein</keyword>
<keyword evidence="11" id="KW-1015">Disulfide bond</keyword>
<dbReference type="InterPro" id="IPR002455">
    <property type="entry name" value="GPCR3_GABA-B"/>
</dbReference>
<evidence type="ECO:0000256" key="14">
    <source>
        <dbReference type="ARBA" id="ARBA00023224"/>
    </source>
</evidence>
<dbReference type="SUPFAM" id="SSF53822">
    <property type="entry name" value="Periplasmic binding protein-like I"/>
    <property type="match status" value="1"/>
</dbReference>
<keyword evidence="10 20" id="KW-0472">Membrane</keyword>
<feature type="transmembrane region" description="Helical" evidence="20">
    <location>
        <begin position="501"/>
        <end position="522"/>
    </location>
</feature>
<evidence type="ECO:0000256" key="18">
    <source>
        <dbReference type="ARBA" id="ARBA00083903"/>
    </source>
</evidence>
<feature type="compositionally biased region" description="Polar residues" evidence="19">
    <location>
        <begin position="861"/>
        <end position="885"/>
    </location>
</feature>
<dbReference type="AlphaFoldDB" id="A0A8R2NT78"/>
<evidence type="ECO:0000256" key="8">
    <source>
        <dbReference type="ARBA" id="ARBA00023040"/>
    </source>
</evidence>
<dbReference type="InterPro" id="IPR001828">
    <property type="entry name" value="ANF_lig-bd_rcpt"/>
</dbReference>
<dbReference type="EnsemblMetazoa" id="XM_029489762.1">
    <property type="protein sequence ID" value="XP_029345622.1"/>
    <property type="gene ID" value="LOC100162087"/>
</dbReference>
<keyword evidence="3" id="KW-0597">Phosphoprotein</keyword>
<keyword evidence="12" id="KW-0675">Receptor</keyword>